<keyword evidence="2" id="KW-0479">Metal-binding</keyword>
<comment type="cofactor">
    <cofactor evidence="1">
        <name>Mn(2+)</name>
        <dbReference type="ChEBI" id="CHEBI:29035"/>
    </cofactor>
</comment>
<reference evidence="7 8" key="1">
    <citation type="submission" date="2015-08" db="EMBL/GenBank/DDBJ databases">
        <authorList>
            <person name="Babu N.S."/>
            <person name="Beckwith C.J."/>
            <person name="Beseler K.G."/>
            <person name="Brison A."/>
            <person name="Carone J.V."/>
            <person name="Caskin T.P."/>
            <person name="Diamond M."/>
            <person name="Durham M.E."/>
            <person name="Foxe J.M."/>
            <person name="Go M."/>
            <person name="Henderson B.A."/>
            <person name="Jones I.B."/>
            <person name="McGettigan J.A."/>
            <person name="Micheletti S.J."/>
            <person name="Nasrallah M.E."/>
            <person name="Ortiz D."/>
            <person name="Piller C.R."/>
            <person name="Privatt S.R."/>
            <person name="Schneider S.L."/>
            <person name="Sharp S."/>
            <person name="Smith T.C."/>
            <person name="Stanton J.D."/>
            <person name="Ullery H.E."/>
            <person name="Wilson R.J."/>
            <person name="Serrano M.G."/>
            <person name="Buck G."/>
            <person name="Lee V."/>
            <person name="Wang Y."/>
            <person name="Carvalho R."/>
            <person name="Voegtly L."/>
            <person name="Shi R."/>
            <person name="Duckworth R."/>
            <person name="Johnson A."/>
            <person name="Loviza R."/>
            <person name="Walstead R."/>
            <person name="Shah Z."/>
            <person name="Kiflezghi M."/>
            <person name="Wade K."/>
            <person name="Ball S.L."/>
            <person name="Bradley K.W."/>
            <person name="Asai D.J."/>
            <person name="Bowman C.A."/>
            <person name="Russell D.A."/>
            <person name="Pope W.H."/>
            <person name="Jacobs-Sera D."/>
            <person name="Hendrix R.W."/>
            <person name="Hatfull G.F."/>
        </authorList>
    </citation>
    <scope>NUCLEOTIDE SEQUENCE [LARGE SCALE GENOMIC DNA]</scope>
    <source>
        <strain evidence="7 8">DSM 27648</strain>
    </source>
</reference>
<dbReference type="Pfam" id="PF00557">
    <property type="entry name" value="Peptidase_M24"/>
    <property type="match status" value="1"/>
</dbReference>
<gene>
    <name evidence="7" type="ORF">AKJ09_09917</name>
</gene>
<dbReference type="Gene3D" id="3.40.350.10">
    <property type="entry name" value="Creatinase/prolidase N-terminal domain"/>
    <property type="match status" value="1"/>
</dbReference>
<dbReference type="PANTHER" id="PTHR43226:SF8">
    <property type="entry name" value="XAA-PRO DIPEPTIDASE"/>
    <property type="match status" value="1"/>
</dbReference>
<feature type="domain" description="Peptidase M24" evidence="5">
    <location>
        <begin position="167"/>
        <end position="423"/>
    </location>
</feature>
<dbReference type="GO" id="GO:0006508">
    <property type="term" value="P:proteolysis"/>
    <property type="evidence" value="ECO:0007669"/>
    <property type="project" value="TreeGrafter"/>
</dbReference>
<sequence>MDIEHLRSLYLDHVRTLETRYAKALAGAGFDAVVVHSGTPVKRTAFDDQYWPLRPTPEFQLWAPLTEPDCFVVVQPGSKTKLVWPHCTSFWERPAEPEVTFFQDGLDVRRTDASELASLAGGSKRVAWIGEDTARAAALGFRDTNPKALLDALEHGRTLKTDYEVACLAEANRRAALGHDAVLRAFEGGAKSELELHLVFLGATRQDDSETPYKNIVALGSNGAVLHHVSYGRDATRAESLLLDAGATYLGYCSDITRTWARPQGSAGKTFGGLVVAMEAMQKRLVERVAVGMPYEELHDESHRQVSAILKEAGIAKGSVEEIDKRGISRAFYPHGLGHSLGLQTHDVGCATVKPRADNPFLRNTSKIEVGQTFTIEPGLYFIDGLLRELRGKPEGELVDWQLVDALAPFGGIRIEDDILVRESGVRNFTREVLPTGGSTV</sequence>
<accession>A0A0K1QBY6</accession>
<dbReference type="KEGG" id="llu:AKJ09_09917"/>
<dbReference type="GO" id="GO:0046872">
    <property type="term" value="F:metal ion binding"/>
    <property type="evidence" value="ECO:0007669"/>
    <property type="project" value="UniProtKB-KW"/>
</dbReference>
<dbReference type="EMBL" id="CP012333">
    <property type="protein sequence ID" value="AKV03254.1"/>
    <property type="molecule type" value="Genomic_DNA"/>
</dbReference>
<dbReference type="PANTHER" id="PTHR43226">
    <property type="entry name" value="XAA-PRO AMINOPEPTIDASE 3"/>
    <property type="match status" value="1"/>
</dbReference>
<evidence type="ECO:0000313" key="7">
    <source>
        <dbReference type="EMBL" id="AKV03254.1"/>
    </source>
</evidence>
<evidence type="ECO:0000313" key="8">
    <source>
        <dbReference type="Proteomes" id="UP000064967"/>
    </source>
</evidence>
<keyword evidence="8" id="KW-1185">Reference proteome</keyword>
<dbReference type="RefSeq" id="WP_169928407.1">
    <property type="nucleotide sequence ID" value="NZ_CP012333.1"/>
</dbReference>
<evidence type="ECO:0000256" key="1">
    <source>
        <dbReference type="ARBA" id="ARBA00001936"/>
    </source>
</evidence>
<dbReference type="InterPro" id="IPR000994">
    <property type="entry name" value="Pept_M24"/>
</dbReference>
<dbReference type="SUPFAM" id="SSF55920">
    <property type="entry name" value="Creatinase/aminopeptidase"/>
    <property type="match status" value="1"/>
</dbReference>
<dbReference type="InterPro" id="IPR029149">
    <property type="entry name" value="Creatin/AminoP/Spt16_N"/>
</dbReference>
<dbReference type="InterPro" id="IPR048819">
    <property type="entry name" value="PepQ_N"/>
</dbReference>
<name>A0A0K1QBY6_9BACT</name>
<keyword evidence="3" id="KW-0378">Hydrolase</keyword>
<dbReference type="STRING" id="1391654.AKJ09_09917"/>
<dbReference type="GO" id="GO:0004177">
    <property type="term" value="F:aminopeptidase activity"/>
    <property type="evidence" value="ECO:0007669"/>
    <property type="project" value="TreeGrafter"/>
</dbReference>
<evidence type="ECO:0000256" key="4">
    <source>
        <dbReference type="ARBA" id="ARBA00023211"/>
    </source>
</evidence>
<dbReference type="AlphaFoldDB" id="A0A0K1QBY6"/>
<keyword evidence="4" id="KW-0464">Manganese</keyword>
<evidence type="ECO:0000259" key="5">
    <source>
        <dbReference type="Pfam" id="PF00557"/>
    </source>
</evidence>
<dbReference type="GO" id="GO:0005829">
    <property type="term" value="C:cytosol"/>
    <property type="evidence" value="ECO:0007669"/>
    <property type="project" value="TreeGrafter"/>
</dbReference>
<dbReference type="InterPro" id="IPR036005">
    <property type="entry name" value="Creatinase/aminopeptidase-like"/>
</dbReference>
<dbReference type="NCBIfam" id="NF010133">
    <property type="entry name" value="PRK13607.1"/>
    <property type="match status" value="1"/>
</dbReference>
<feature type="domain" description="Xaa-Pro dipeptidase N-terminal" evidence="6">
    <location>
        <begin position="8"/>
        <end position="154"/>
    </location>
</feature>
<organism evidence="7 8">
    <name type="scientific">Labilithrix luteola</name>
    <dbReference type="NCBI Taxonomy" id="1391654"/>
    <lineage>
        <taxon>Bacteria</taxon>
        <taxon>Pseudomonadati</taxon>
        <taxon>Myxococcota</taxon>
        <taxon>Polyangia</taxon>
        <taxon>Polyangiales</taxon>
        <taxon>Labilitrichaceae</taxon>
        <taxon>Labilithrix</taxon>
    </lineage>
</organism>
<evidence type="ECO:0000256" key="3">
    <source>
        <dbReference type="ARBA" id="ARBA00022801"/>
    </source>
</evidence>
<dbReference type="InterPro" id="IPR052433">
    <property type="entry name" value="X-Pro_dipept-like"/>
</dbReference>
<protein>
    <submittedName>
        <fullName evidence="7">Xaa-Pro dipeptidase PepQ</fullName>
    </submittedName>
</protein>
<dbReference type="Proteomes" id="UP000064967">
    <property type="component" value="Chromosome"/>
</dbReference>
<dbReference type="Gene3D" id="3.90.230.10">
    <property type="entry name" value="Creatinase/methionine aminopeptidase superfamily"/>
    <property type="match status" value="1"/>
</dbReference>
<proteinExistence type="predicted"/>
<evidence type="ECO:0000256" key="2">
    <source>
        <dbReference type="ARBA" id="ARBA00022723"/>
    </source>
</evidence>
<evidence type="ECO:0000259" key="6">
    <source>
        <dbReference type="Pfam" id="PF21216"/>
    </source>
</evidence>
<dbReference type="Pfam" id="PF21216">
    <property type="entry name" value="PepQ_N"/>
    <property type="match status" value="1"/>
</dbReference>